<evidence type="ECO:0000256" key="3">
    <source>
        <dbReference type="ARBA" id="ARBA00001962"/>
    </source>
</evidence>
<evidence type="ECO:0000256" key="5">
    <source>
        <dbReference type="ARBA" id="ARBA00012646"/>
    </source>
</evidence>
<proteinExistence type="inferred from homology"/>
<evidence type="ECO:0000256" key="10">
    <source>
        <dbReference type="ARBA" id="ARBA00023004"/>
    </source>
</evidence>
<keyword evidence="11" id="KW-0325">Glycoprotein</keyword>
<comment type="catalytic activity">
    <reaction evidence="1">
        <text>a phosphate monoester + H2O = an alcohol + phosphate</text>
        <dbReference type="Rhea" id="RHEA:15017"/>
        <dbReference type="ChEBI" id="CHEBI:15377"/>
        <dbReference type="ChEBI" id="CHEBI:30879"/>
        <dbReference type="ChEBI" id="CHEBI:43474"/>
        <dbReference type="ChEBI" id="CHEBI:67140"/>
        <dbReference type="EC" id="3.1.3.2"/>
    </reaction>
</comment>
<dbReference type="PANTHER" id="PTHR22953">
    <property type="entry name" value="ACID PHOSPHATASE RELATED"/>
    <property type="match status" value="1"/>
</dbReference>
<evidence type="ECO:0000256" key="8">
    <source>
        <dbReference type="ARBA" id="ARBA00022801"/>
    </source>
</evidence>
<comment type="caution">
    <text evidence="14">The sequence shown here is derived from an EMBL/GenBank/DDBJ whole genome shotgun (WGS) entry which is preliminary data.</text>
</comment>
<dbReference type="AlphaFoldDB" id="A0ABC8RTB4"/>
<feature type="signal peptide" evidence="12">
    <location>
        <begin position="1"/>
        <end position="27"/>
    </location>
</feature>
<evidence type="ECO:0000256" key="12">
    <source>
        <dbReference type="SAM" id="SignalP"/>
    </source>
</evidence>
<keyword evidence="9" id="KW-0862">Zinc</keyword>
<reference evidence="14 15" key="1">
    <citation type="submission" date="2024-02" db="EMBL/GenBank/DDBJ databases">
        <authorList>
            <person name="Vignale AGUSTIN F."/>
            <person name="Sosa J E."/>
            <person name="Modenutti C."/>
        </authorList>
    </citation>
    <scope>NUCLEOTIDE SEQUENCE [LARGE SCALE GENOMIC DNA]</scope>
</reference>
<comment type="cofactor">
    <cofactor evidence="2">
        <name>Zn(2+)</name>
        <dbReference type="ChEBI" id="CHEBI:29105"/>
    </cofactor>
</comment>
<evidence type="ECO:0000256" key="11">
    <source>
        <dbReference type="ARBA" id="ARBA00023180"/>
    </source>
</evidence>
<keyword evidence="6" id="KW-0479">Metal-binding</keyword>
<dbReference type="PANTHER" id="PTHR22953:SF86">
    <property type="entry name" value="PURPLE ACID PHOSPHATASE 10"/>
    <property type="match status" value="1"/>
</dbReference>
<dbReference type="FunFam" id="2.60.40.380:FF:000001">
    <property type="entry name" value="Fe(3+)-Zn(2+) purple acid phosphatase"/>
    <property type="match status" value="1"/>
</dbReference>
<evidence type="ECO:0000313" key="14">
    <source>
        <dbReference type="EMBL" id="CAK9148231.1"/>
    </source>
</evidence>
<evidence type="ECO:0000256" key="6">
    <source>
        <dbReference type="ARBA" id="ARBA00022723"/>
    </source>
</evidence>
<dbReference type="InterPro" id="IPR008963">
    <property type="entry name" value="Purple_acid_Pase-like_N"/>
</dbReference>
<sequence>MGLKWVCAGFVYLLVGLILNAVQFCNGGITSNFVRKNDQSLDMPVDSDVFRVPPGYNAPQQVHITQGDYEGKGVIVSWITPDEPGSSTVLYWAENSQLKNSADGLVVTYKYFNYTSGYIHHCTIQNLEYDTKYYYIVGIGNATRQFWFRTPPKVGPEVPYTFGLIGDLGQTYDSNC</sequence>
<comment type="similarity">
    <text evidence="4">Belongs to the metallophosphoesterase superfamily. Purple acid phosphatase family.</text>
</comment>
<name>A0ABC8RTB4_9AQUA</name>
<accession>A0ABC8RTB4</accession>
<evidence type="ECO:0000256" key="4">
    <source>
        <dbReference type="ARBA" id="ARBA00008723"/>
    </source>
</evidence>
<dbReference type="EMBL" id="CAUOFW020001726">
    <property type="protein sequence ID" value="CAK9148231.1"/>
    <property type="molecule type" value="Genomic_DNA"/>
</dbReference>
<evidence type="ECO:0000256" key="1">
    <source>
        <dbReference type="ARBA" id="ARBA00000032"/>
    </source>
</evidence>
<dbReference type="InterPro" id="IPR015914">
    <property type="entry name" value="PAPs_N"/>
</dbReference>
<dbReference type="InterPro" id="IPR039331">
    <property type="entry name" value="PAPs-like"/>
</dbReference>
<feature type="chain" id="PRO_5044773309" description="acid phosphatase" evidence="12">
    <location>
        <begin position="28"/>
        <end position="176"/>
    </location>
</feature>
<keyword evidence="8" id="KW-0378">Hydrolase</keyword>
<evidence type="ECO:0000259" key="13">
    <source>
        <dbReference type="PROSITE" id="PS50853"/>
    </source>
</evidence>
<keyword evidence="7 12" id="KW-0732">Signal</keyword>
<keyword evidence="15" id="KW-1185">Reference proteome</keyword>
<dbReference type="EC" id="3.1.3.2" evidence="5"/>
<gene>
    <name evidence="14" type="ORF">ILEXP_LOCUS16167</name>
</gene>
<evidence type="ECO:0000256" key="2">
    <source>
        <dbReference type="ARBA" id="ARBA00001947"/>
    </source>
</evidence>
<dbReference type="InterPro" id="IPR003961">
    <property type="entry name" value="FN3_dom"/>
</dbReference>
<dbReference type="Gene3D" id="2.60.40.380">
    <property type="entry name" value="Purple acid phosphatase-like, N-terminal"/>
    <property type="match status" value="1"/>
</dbReference>
<dbReference type="GO" id="GO:0003993">
    <property type="term" value="F:acid phosphatase activity"/>
    <property type="evidence" value="ECO:0007669"/>
    <property type="project" value="UniProtKB-EC"/>
</dbReference>
<dbReference type="PROSITE" id="PS50853">
    <property type="entry name" value="FN3"/>
    <property type="match status" value="1"/>
</dbReference>
<evidence type="ECO:0000256" key="7">
    <source>
        <dbReference type="ARBA" id="ARBA00022729"/>
    </source>
</evidence>
<protein>
    <recommendedName>
        <fullName evidence="5">acid phosphatase</fullName>
        <ecNumber evidence="5">3.1.3.2</ecNumber>
    </recommendedName>
</protein>
<keyword evidence="10" id="KW-0408">Iron</keyword>
<feature type="domain" description="Fibronectin type-III" evidence="13">
    <location>
        <begin position="58"/>
        <end position="153"/>
    </location>
</feature>
<evidence type="ECO:0000256" key="9">
    <source>
        <dbReference type="ARBA" id="ARBA00022833"/>
    </source>
</evidence>
<comment type="cofactor">
    <cofactor evidence="3">
        <name>Fe cation</name>
        <dbReference type="ChEBI" id="CHEBI:24875"/>
    </cofactor>
</comment>
<organism evidence="14 15">
    <name type="scientific">Ilex paraguariensis</name>
    <name type="common">yerba mate</name>
    <dbReference type="NCBI Taxonomy" id="185542"/>
    <lineage>
        <taxon>Eukaryota</taxon>
        <taxon>Viridiplantae</taxon>
        <taxon>Streptophyta</taxon>
        <taxon>Embryophyta</taxon>
        <taxon>Tracheophyta</taxon>
        <taxon>Spermatophyta</taxon>
        <taxon>Magnoliopsida</taxon>
        <taxon>eudicotyledons</taxon>
        <taxon>Gunneridae</taxon>
        <taxon>Pentapetalae</taxon>
        <taxon>asterids</taxon>
        <taxon>campanulids</taxon>
        <taxon>Aquifoliales</taxon>
        <taxon>Aquifoliaceae</taxon>
        <taxon>Ilex</taxon>
    </lineage>
</organism>
<dbReference type="Pfam" id="PF16656">
    <property type="entry name" value="Pur_ac_phosph_N"/>
    <property type="match status" value="1"/>
</dbReference>
<evidence type="ECO:0000313" key="15">
    <source>
        <dbReference type="Proteomes" id="UP001642360"/>
    </source>
</evidence>
<dbReference type="GO" id="GO:0046872">
    <property type="term" value="F:metal ion binding"/>
    <property type="evidence" value="ECO:0007669"/>
    <property type="project" value="UniProtKB-KW"/>
</dbReference>
<dbReference type="Proteomes" id="UP001642360">
    <property type="component" value="Unassembled WGS sequence"/>
</dbReference>
<dbReference type="SUPFAM" id="SSF49363">
    <property type="entry name" value="Purple acid phosphatase, N-terminal domain"/>
    <property type="match status" value="1"/>
</dbReference>